<gene>
    <name evidence="3" type="ORF">KG104_11525</name>
</gene>
<keyword evidence="4" id="KW-1185">Reference proteome</keyword>
<keyword evidence="2" id="KW-0472">Membrane</keyword>
<reference evidence="3" key="1">
    <citation type="submission" date="2021-06" db="EMBL/GenBank/DDBJ databases">
        <title>Novel species in genus Arthrobacter.</title>
        <authorList>
            <person name="Zhang G."/>
        </authorList>
    </citation>
    <scope>NUCLEOTIDE SEQUENCE</scope>
    <source>
        <strain evidence="3">Zg-ZUI122</strain>
    </source>
</reference>
<keyword evidence="2" id="KW-1133">Transmembrane helix</keyword>
<dbReference type="RefSeq" id="WP_104053911.1">
    <property type="nucleotide sequence ID" value="NZ_CP076456.1"/>
</dbReference>
<evidence type="ECO:0000313" key="3">
    <source>
        <dbReference type="EMBL" id="QWQ35142.1"/>
    </source>
</evidence>
<dbReference type="InterPro" id="IPR025327">
    <property type="entry name" value="DUF4233"/>
</dbReference>
<feature type="transmembrane region" description="Helical" evidence="2">
    <location>
        <begin position="21"/>
        <end position="46"/>
    </location>
</feature>
<accession>A0A975S4R6</accession>
<dbReference type="AlphaFoldDB" id="A0A975S4R6"/>
<evidence type="ECO:0000256" key="1">
    <source>
        <dbReference type="SAM" id="MobiDB-lite"/>
    </source>
</evidence>
<evidence type="ECO:0000256" key="2">
    <source>
        <dbReference type="SAM" id="Phobius"/>
    </source>
</evidence>
<dbReference type="EMBL" id="CP076456">
    <property type="protein sequence ID" value="QWQ35142.1"/>
    <property type="molecule type" value="Genomic_DNA"/>
</dbReference>
<dbReference type="Pfam" id="PF14017">
    <property type="entry name" value="DUF4233"/>
    <property type="match status" value="1"/>
</dbReference>
<dbReference type="Proteomes" id="UP000680588">
    <property type="component" value="Chromosome"/>
</dbReference>
<feature type="region of interest" description="Disordered" evidence="1">
    <location>
        <begin position="127"/>
        <end position="157"/>
    </location>
</feature>
<protein>
    <submittedName>
        <fullName evidence="3">DUF4233 domain-containing protein</fullName>
    </submittedName>
</protein>
<keyword evidence="2" id="KW-0812">Transmembrane</keyword>
<evidence type="ECO:0000313" key="4">
    <source>
        <dbReference type="Proteomes" id="UP000680588"/>
    </source>
</evidence>
<name>A0A975S4R6_9MICC</name>
<sequence>MAKLTKAQREWRPGMPKKRRSIRIMFASTVLVLEAFLVLFATLAVFGLQRDVLSPAIILTGGLVLFAALIGTCAILSKPAGPVIGWILQLVIIATGFLEPMMFLIGAIFAATWWYGLKTGMRLDRENRQRDREQEEWEKAHPEGLEDTGTAGTAVTD</sequence>
<organism evidence="3 4">
    <name type="scientific">Arthrobacter sunyaminii</name>
    <dbReference type="NCBI Taxonomy" id="2816859"/>
    <lineage>
        <taxon>Bacteria</taxon>
        <taxon>Bacillati</taxon>
        <taxon>Actinomycetota</taxon>
        <taxon>Actinomycetes</taxon>
        <taxon>Micrococcales</taxon>
        <taxon>Micrococcaceae</taxon>
        <taxon>Arthrobacter</taxon>
    </lineage>
</organism>
<proteinExistence type="predicted"/>
<feature type="transmembrane region" description="Helical" evidence="2">
    <location>
        <begin position="52"/>
        <end position="76"/>
    </location>
</feature>
<feature type="compositionally biased region" description="Basic and acidic residues" evidence="1">
    <location>
        <begin position="127"/>
        <end position="144"/>
    </location>
</feature>
<dbReference type="KEGG" id="asun:KG104_11525"/>
<feature type="transmembrane region" description="Helical" evidence="2">
    <location>
        <begin position="83"/>
        <end position="116"/>
    </location>
</feature>